<proteinExistence type="predicted"/>
<feature type="domain" description="Glutamine amidotransferase type-2" evidence="1">
    <location>
        <begin position="22"/>
        <end position="286"/>
    </location>
</feature>
<reference evidence="2" key="1">
    <citation type="submission" date="2018-05" db="EMBL/GenBank/DDBJ databases">
        <authorList>
            <person name="Lanie J.A."/>
            <person name="Ng W.-L."/>
            <person name="Kazmierczak K.M."/>
            <person name="Andrzejewski T.M."/>
            <person name="Davidsen T.M."/>
            <person name="Wayne K.J."/>
            <person name="Tettelin H."/>
            <person name="Glass J.I."/>
            <person name="Rusch D."/>
            <person name="Podicherti R."/>
            <person name="Tsui H.-C.T."/>
            <person name="Winkler M.E."/>
        </authorList>
    </citation>
    <scope>NUCLEOTIDE SEQUENCE</scope>
</reference>
<accession>A0A381UJZ2</accession>
<dbReference type="Pfam" id="PF18962">
    <property type="entry name" value="Por_Secre_tail"/>
    <property type="match status" value="1"/>
</dbReference>
<dbReference type="AlphaFoldDB" id="A0A381UJZ2"/>
<dbReference type="InterPro" id="IPR029055">
    <property type="entry name" value="Ntn_hydrolases_N"/>
</dbReference>
<dbReference type="PROSITE" id="PS51278">
    <property type="entry name" value="GATASE_TYPE_2"/>
    <property type="match status" value="1"/>
</dbReference>
<dbReference type="EMBL" id="UINC01006584">
    <property type="protein sequence ID" value="SVA28430.1"/>
    <property type="molecule type" value="Genomic_DNA"/>
</dbReference>
<dbReference type="NCBIfam" id="TIGR04183">
    <property type="entry name" value="Por_Secre_tail"/>
    <property type="match status" value="1"/>
</dbReference>
<evidence type="ECO:0000313" key="2">
    <source>
        <dbReference type="EMBL" id="SVA28430.1"/>
    </source>
</evidence>
<dbReference type="Gene3D" id="3.60.20.10">
    <property type="entry name" value="Glutamine Phosphoribosylpyrophosphate, subunit 1, domain 1"/>
    <property type="match status" value="1"/>
</dbReference>
<name>A0A381UJZ2_9ZZZZ</name>
<dbReference type="SUPFAM" id="SSF56235">
    <property type="entry name" value="N-terminal nucleophile aminohydrolases (Ntn hydrolases)"/>
    <property type="match status" value="1"/>
</dbReference>
<sequence length="397" mass="43919">MIRTISSLLFFIVLWSSPLSACRIWAVCTKTGLTLNAVTDEEVSILNSELYDLYIQSQYNPNGWSLLRYDIEQTYPLEPLMRSEQAAYEDSATYWQTVDMLFQEGAGKIGIGHVRSATSGASSIPNPHPWLFHSGITYSFVHNGNVSKDLLYDLITDQGMDQSWFDGHPPQTFGGGSWEDDGWSSVVDSELIMLLIMQQISLYGNTMTGLQSAFSMIIGEGVSPIMVNSIFSDGESLYIYGGSGGLSIAESDQCWSILSGPPSDGAAANLLWEPLYDGELVVLDETGVEHYPSFATIIDTDPLLPETIELSPAYPNPFNGQATIEFRVLNNAPASIEIYNSMGNIVYNHQLSSETKSRGRLVWSPFNDQGRSLSSNTYFIQLVSGENRLTQKILFIK</sequence>
<dbReference type="Gene3D" id="2.60.40.4070">
    <property type="match status" value="1"/>
</dbReference>
<organism evidence="2">
    <name type="scientific">marine metagenome</name>
    <dbReference type="NCBI Taxonomy" id="408172"/>
    <lineage>
        <taxon>unclassified sequences</taxon>
        <taxon>metagenomes</taxon>
        <taxon>ecological metagenomes</taxon>
    </lineage>
</organism>
<dbReference type="InterPro" id="IPR017932">
    <property type="entry name" value="GATase_2_dom"/>
</dbReference>
<dbReference type="InterPro" id="IPR026444">
    <property type="entry name" value="Secre_tail"/>
</dbReference>
<protein>
    <recommendedName>
        <fullName evidence="1">Glutamine amidotransferase type-2 domain-containing protein</fullName>
    </recommendedName>
</protein>
<gene>
    <name evidence="2" type="ORF">METZ01_LOCUS81284</name>
</gene>
<evidence type="ECO:0000259" key="1">
    <source>
        <dbReference type="PROSITE" id="PS51278"/>
    </source>
</evidence>